<keyword evidence="1" id="KW-0464">Manganese</keyword>
<accession>C1MH98</accession>
<dbReference type="KEGG" id="mpp:MICPUCDRAFT_50101"/>
<evidence type="ECO:0000256" key="1">
    <source>
        <dbReference type="PIRSR" id="PIRSR005962-1"/>
    </source>
</evidence>
<dbReference type="GeneID" id="9681097"/>
<feature type="binding site" evidence="1">
    <location>
        <position position="153"/>
    </location>
    <ligand>
        <name>Mn(2+)</name>
        <dbReference type="ChEBI" id="CHEBI:29035"/>
        <label>2</label>
    </ligand>
</feature>
<dbReference type="InterPro" id="IPR017439">
    <property type="entry name" value="Amidohydrolase"/>
</dbReference>
<reference evidence="4 5" key="1">
    <citation type="journal article" date="2009" name="Science">
        <title>Green evolution and dynamic adaptations revealed by genomes of the marine picoeukaryotes Micromonas.</title>
        <authorList>
            <person name="Worden A.Z."/>
            <person name="Lee J.H."/>
            <person name="Mock T."/>
            <person name="Rouze P."/>
            <person name="Simmons M.P."/>
            <person name="Aerts A.L."/>
            <person name="Allen A.E."/>
            <person name="Cuvelier M.L."/>
            <person name="Derelle E."/>
            <person name="Everett M.V."/>
            <person name="Foulon E."/>
            <person name="Grimwood J."/>
            <person name="Gundlach H."/>
            <person name="Henrissat B."/>
            <person name="Napoli C."/>
            <person name="McDonald S.M."/>
            <person name="Parker M.S."/>
            <person name="Rombauts S."/>
            <person name="Salamov A."/>
            <person name="Von Dassow P."/>
            <person name="Badger J.H."/>
            <person name="Coutinho P.M."/>
            <person name="Demir E."/>
            <person name="Dubchak I."/>
            <person name="Gentemann C."/>
            <person name="Eikrem W."/>
            <person name="Gready J.E."/>
            <person name="John U."/>
            <person name="Lanier W."/>
            <person name="Lindquist E.A."/>
            <person name="Lucas S."/>
            <person name="Mayer K.F."/>
            <person name="Moreau H."/>
            <person name="Not F."/>
            <person name="Otillar R."/>
            <person name="Panaud O."/>
            <person name="Pangilinan J."/>
            <person name="Paulsen I."/>
            <person name="Piegu B."/>
            <person name="Poliakov A."/>
            <person name="Robbens S."/>
            <person name="Schmutz J."/>
            <person name="Toulza E."/>
            <person name="Wyss T."/>
            <person name="Zelensky A."/>
            <person name="Zhou K."/>
            <person name="Armbrust E.V."/>
            <person name="Bhattacharya D."/>
            <person name="Goodenough U.W."/>
            <person name="Van de Peer Y."/>
            <person name="Grigoriev I.V."/>
        </authorList>
    </citation>
    <scope>NUCLEOTIDE SEQUENCE [LARGE SCALE GENOMIC DNA]</scope>
    <source>
        <strain evidence="4 5">CCMP1545</strain>
    </source>
</reference>
<dbReference type="Gene3D" id="3.40.630.10">
    <property type="entry name" value="Zn peptidases"/>
    <property type="match status" value="1"/>
</dbReference>
<feature type="binding site" evidence="1">
    <location>
        <position position="151"/>
    </location>
    <ligand>
        <name>Mn(2+)</name>
        <dbReference type="ChEBI" id="CHEBI:29035"/>
        <label>2</label>
    </ligand>
</feature>
<dbReference type="PIRSF" id="PIRSF005962">
    <property type="entry name" value="Pept_M20D_amidohydro"/>
    <property type="match status" value="1"/>
</dbReference>
<evidence type="ECO:0000256" key="2">
    <source>
        <dbReference type="SAM" id="MobiDB-lite"/>
    </source>
</evidence>
<keyword evidence="5" id="KW-1185">Reference proteome</keyword>
<keyword evidence="3" id="KW-0732">Signal</keyword>
<dbReference type="OrthoDB" id="6119954at2759"/>
<comment type="cofactor">
    <cofactor evidence="1">
        <name>Mn(2+)</name>
        <dbReference type="ChEBI" id="CHEBI:29035"/>
    </cofactor>
    <text evidence="1">The Mn(2+) ion enhances activity.</text>
</comment>
<feature type="binding site" evidence="1">
    <location>
        <position position="190"/>
    </location>
    <ligand>
        <name>Mn(2+)</name>
        <dbReference type="ChEBI" id="CHEBI:29035"/>
        <label>2</label>
    </ligand>
</feature>
<dbReference type="GO" id="GO:0016787">
    <property type="term" value="F:hydrolase activity"/>
    <property type="evidence" value="ECO:0007669"/>
    <property type="project" value="InterPro"/>
</dbReference>
<gene>
    <name evidence="4" type="ORF">MICPUCDRAFT_50101</name>
</gene>
<dbReference type="Proteomes" id="UP000001876">
    <property type="component" value="Unassembled WGS sequence"/>
</dbReference>
<dbReference type="EMBL" id="GG663735">
    <property type="protein sequence ID" value="EEH60171.1"/>
    <property type="molecule type" value="Genomic_DNA"/>
</dbReference>
<evidence type="ECO:0000313" key="4">
    <source>
        <dbReference type="EMBL" id="EEH60171.1"/>
    </source>
</evidence>
<dbReference type="RefSeq" id="XP_003054919.1">
    <property type="nucleotide sequence ID" value="XM_003054873.1"/>
</dbReference>
<dbReference type="PANTHER" id="PTHR11014">
    <property type="entry name" value="PEPTIDASE M20 FAMILY MEMBER"/>
    <property type="match status" value="1"/>
</dbReference>
<feature type="binding site" evidence="1">
    <location>
        <position position="427"/>
    </location>
    <ligand>
        <name>Mn(2+)</name>
        <dbReference type="ChEBI" id="CHEBI:29035"/>
        <label>2</label>
    </ligand>
</feature>
<dbReference type="NCBIfam" id="TIGR01891">
    <property type="entry name" value="amidohydrolases"/>
    <property type="match status" value="1"/>
</dbReference>
<dbReference type="SUPFAM" id="SSF53187">
    <property type="entry name" value="Zn-dependent exopeptidases"/>
    <property type="match status" value="1"/>
</dbReference>
<feature type="chain" id="PRO_5002910457" evidence="3">
    <location>
        <begin position="23"/>
        <end position="458"/>
    </location>
</feature>
<dbReference type="eggNOG" id="ENOG502QQEM">
    <property type="taxonomic scope" value="Eukaryota"/>
</dbReference>
<sequence>MARARVGALLCVFLLATTRVASRGDAASDDDARVARDDDDDDDAPSPRDLRNILQTSLADEAYVVRVRRELHRAPETMWNERATSSIIKRELTTMGIAHVDVSPPGVVGVVGDGSDPVVLLRADMDALPLHEQSDIPLADRSQTPGVMHACGHDGHVAMLLGAARALARMRDERALPPGTIRFVFQPAEEGAGGAKKMLRDGLLAMTPPTSVAFALHAWPYPETPSGTIGTRPGTIMAGSAAFEITTTARTAADAVACGAAVVVETQSVVARRADPLASALVTVTAFESSGGEGEGEGEDAGSGVAVLRGQFHAMDEATFATTRAGIESVADGAAAARGCDASVNFSPIANGSPFPRVEYPPTINDARVAAIASDVASEMFGEAVVDRNVAAVMPAEDFSFFARRWPSVMMWLGSYNVSAGATHPLHSSKYVLDEGVLHRGVAMHVGFAVRYLEAGES</sequence>
<dbReference type="AlphaFoldDB" id="C1MH98"/>
<dbReference type="OMA" id="LMMVAQP"/>
<dbReference type="SUPFAM" id="SSF55031">
    <property type="entry name" value="Bacterial exopeptidase dimerisation domain"/>
    <property type="match status" value="1"/>
</dbReference>
<proteinExistence type="predicted"/>
<evidence type="ECO:0000313" key="5">
    <source>
        <dbReference type="Proteomes" id="UP000001876"/>
    </source>
</evidence>
<dbReference type="Pfam" id="PF01546">
    <property type="entry name" value="Peptidase_M20"/>
    <property type="match status" value="1"/>
</dbReference>
<dbReference type="InterPro" id="IPR036264">
    <property type="entry name" value="Bact_exopeptidase_dim_dom"/>
</dbReference>
<organism evidence="5">
    <name type="scientific">Micromonas pusilla (strain CCMP1545)</name>
    <name type="common">Picoplanktonic green alga</name>
    <dbReference type="NCBI Taxonomy" id="564608"/>
    <lineage>
        <taxon>Eukaryota</taxon>
        <taxon>Viridiplantae</taxon>
        <taxon>Chlorophyta</taxon>
        <taxon>Mamiellophyceae</taxon>
        <taxon>Mamiellales</taxon>
        <taxon>Mamiellaceae</taxon>
        <taxon>Micromonas</taxon>
    </lineage>
</organism>
<dbReference type="Gene3D" id="3.30.70.360">
    <property type="match status" value="1"/>
</dbReference>
<keyword evidence="1" id="KW-0479">Metal-binding</keyword>
<dbReference type="GO" id="GO:0046872">
    <property type="term" value="F:metal ion binding"/>
    <property type="evidence" value="ECO:0007669"/>
    <property type="project" value="UniProtKB-KW"/>
</dbReference>
<name>C1MH98_MICPC</name>
<protein>
    <submittedName>
        <fullName evidence="4">Predicted protein</fullName>
    </submittedName>
</protein>
<feature type="binding site" evidence="1">
    <location>
        <position position="217"/>
    </location>
    <ligand>
        <name>Mn(2+)</name>
        <dbReference type="ChEBI" id="CHEBI:29035"/>
        <label>2</label>
    </ligand>
</feature>
<feature type="region of interest" description="Disordered" evidence="2">
    <location>
        <begin position="25"/>
        <end position="49"/>
    </location>
</feature>
<dbReference type="PANTHER" id="PTHR11014:SF63">
    <property type="entry name" value="METALLOPEPTIDASE, PUTATIVE (AFU_ORTHOLOGUE AFUA_6G09600)-RELATED"/>
    <property type="match status" value="1"/>
</dbReference>
<dbReference type="InterPro" id="IPR002933">
    <property type="entry name" value="Peptidase_M20"/>
</dbReference>
<feature type="signal peptide" evidence="3">
    <location>
        <begin position="1"/>
        <end position="22"/>
    </location>
</feature>
<evidence type="ECO:0000256" key="3">
    <source>
        <dbReference type="SAM" id="SignalP"/>
    </source>
</evidence>